<dbReference type="OrthoDB" id="8482145at2"/>
<accession>A0A0D7EE95</accession>
<gene>
    <name evidence="1" type="ORF">OO17_21665</name>
</gene>
<evidence type="ECO:0000313" key="2">
    <source>
        <dbReference type="Proteomes" id="UP000032515"/>
    </source>
</evidence>
<sequence length="62" mass="7077">MSNEQSYFDALKKIARGYQTVDQLRKRGGQYGLDAAEEIEMSYENIQAEAARAIKGKRRPKP</sequence>
<protein>
    <submittedName>
        <fullName evidence="1">Uncharacterized protein</fullName>
    </submittedName>
</protein>
<organism evidence="1 2">
    <name type="scientific">Rhodopseudomonas palustris</name>
    <dbReference type="NCBI Taxonomy" id="1076"/>
    <lineage>
        <taxon>Bacteria</taxon>
        <taxon>Pseudomonadati</taxon>
        <taxon>Pseudomonadota</taxon>
        <taxon>Alphaproteobacteria</taxon>
        <taxon>Hyphomicrobiales</taxon>
        <taxon>Nitrobacteraceae</taxon>
        <taxon>Rhodopseudomonas</taxon>
    </lineage>
</organism>
<dbReference type="RefSeq" id="WP_044415481.1">
    <property type="nucleotide sequence ID" value="NZ_JXXE01000467.1"/>
</dbReference>
<dbReference type="AlphaFoldDB" id="A0A0D7EE95"/>
<reference evidence="1 2" key="1">
    <citation type="submission" date="2014-11" db="EMBL/GenBank/DDBJ databases">
        <title>Genomics and ecophysiology of heterotrophic nitrogen fixing bacteria isolated from estuarine surface water.</title>
        <authorList>
            <person name="Bentzon-Tilia M."/>
            <person name="Severin I."/>
            <person name="Hansen L.H."/>
            <person name="Riemann L."/>
        </authorList>
    </citation>
    <scope>NUCLEOTIDE SEQUENCE [LARGE SCALE GENOMIC DNA]</scope>
    <source>
        <strain evidence="1 2">BAL398</strain>
    </source>
</reference>
<dbReference type="EMBL" id="JXXE01000467">
    <property type="protein sequence ID" value="KIZ39068.1"/>
    <property type="molecule type" value="Genomic_DNA"/>
</dbReference>
<dbReference type="Proteomes" id="UP000032515">
    <property type="component" value="Unassembled WGS sequence"/>
</dbReference>
<dbReference type="PATRIC" id="fig|1076.23.peg.5083"/>
<proteinExistence type="predicted"/>
<evidence type="ECO:0000313" key="1">
    <source>
        <dbReference type="EMBL" id="KIZ39068.1"/>
    </source>
</evidence>
<name>A0A0D7EE95_RHOPL</name>
<comment type="caution">
    <text evidence="1">The sequence shown here is derived from an EMBL/GenBank/DDBJ whole genome shotgun (WGS) entry which is preliminary data.</text>
</comment>